<comment type="cofactor">
    <cofactor evidence="1 8">
        <name>pyridoxal 5'-phosphate</name>
        <dbReference type="ChEBI" id="CHEBI:597326"/>
    </cofactor>
</comment>
<dbReference type="InterPro" id="IPR015421">
    <property type="entry name" value="PyrdxlP-dep_Trfase_major"/>
</dbReference>
<keyword evidence="2 8" id="KW-0963">Cytoplasm</keyword>
<dbReference type="Gene3D" id="3.90.1150.180">
    <property type="match status" value="1"/>
</dbReference>
<evidence type="ECO:0000313" key="11">
    <source>
        <dbReference type="Proteomes" id="UP001158049"/>
    </source>
</evidence>
<dbReference type="InterPro" id="IPR025862">
    <property type="entry name" value="SelA_trans_N_dom"/>
</dbReference>
<comment type="function">
    <text evidence="8">Converts seryl-tRNA(Sec) to selenocysteinyl-tRNA(Sec) required for selenoprotein biosynthesis.</text>
</comment>
<evidence type="ECO:0000256" key="5">
    <source>
        <dbReference type="ARBA" id="ARBA00022917"/>
    </source>
</evidence>
<gene>
    <name evidence="8" type="primary">selA</name>
    <name evidence="10" type="ORF">SAMN06295970_104302</name>
</gene>
<keyword evidence="11" id="KW-1185">Reference proteome</keyword>
<dbReference type="EC" id="2.9.1.1" evidence="8"/>
<name>A0ABY1Q172_9BURK</name>
<dbReference type="Pfam" id="PF03841">
    <property type="entry name" value="SelA"/>
    <property type="match status" value="1"/>
</dbReference>
<dbReference type="RefSeq" id="WP_283441860.1">
    <property type="nucleotide sequence ID" value="NZ_FXUL01000004.1"/>
</dbReference>
<protein>
    <recommendedName>
        <fullName evidence="8">L-seryl-tRNA(Sec) selenium transferase</fullName>
        <ecNumber evidence="8">2.9.1.1</ecNumber>
    </recommendedName>
    <alternativeName>
        <fullName evidence="8">Selenocysteine synthase</fullName>
        <shortName evidence="8">Sec synthase</shortName>
    </alternativeName>
    <alternativeName>
        <fullName evidence="8">Selenocysteinyl-tRNA(Sec) synthase</fullName>
    </alternativeName>
</protein>
<evidence type="ECO:0000313" key="10">
    <source>
        <dbReference type="EMBL" id="SMP56128.1"/>
    </source>
</evidence>
<keyword evidence="6 8" id="KW-0711">Selenium</keyword>
<comment type="caution">
    <text evidence="10">The sequence shown here is derived from an EMBL/GenBank/DDBJ whole genome shotgun (WGS) entry which is preliminary data.</text>
</comment>
<feature type="domain" description="L-seryl-tRNA selenium transferase N-terminal" evidence="9">
    <location>
        <begin position="6"/>
        <end position="45"/>
    </location>
</feature>
<comment type="catalytic activity">
    <reaction evidence="8">
        <text>L-seryl-tRNA(Sec) + selenophosphate + H(+) = L-selenocysteinyl-tRNA(Sec) + phosphate</text>
        <dbReference type="Rhea" id="RHEA:22728"/>
        <dbReference type="Rhea" id="RHEA-COMP:9742"/>
        <dbReference type="Rhea" id="RHEA-COMP:9743"/>
        <dbReference type="ChEBI" id="CHEBI:15378"/>
        <dbReference type="ChEBI" id="CHEBI:16144"/>
        <dbReference type="ChEBI" id="CHEBI:43474"/>
        <dbReference type="ChEBI" id="CHEBI:78533"/>
        <dbReference type="ChEBI" id="CHEBI:78573"/>
        <dbReference type="EC" id="2.9.1.1"/>
    </reaction>
</comment>
<sequence>MKADALARLPSVDRVLRWPPVAALAASHGRAPVLHVVRAALDACRAAATVPDDDALCDDIGRRVEADLAPSLRRVLNLTGTVLHTNLGRAPLPQEAIDAMVQVASGASNLEYDLATGKRGDRDSHVEKWLCRLTGAEAATVVNNNAAAVLLTLNSLGARRDCIVSRGELIEIGGAFRLPDIMARAGCRLREVGTTNRTHLRDYAEAIGPRTGLLLKAHTSNYRIEGFTAEADPVKLGALAAEHGLPYVVDLGSGTLTDLSRFGLPREPTPADTLREGASIVTFSGDKLLGGPQAGIIVGRADLVARIKKNPMKRALRCDKLTIAALGAVLRLYADPDRLAQRVPALRLLSRPAAEIEAQALRLLPAAAQWAGGRGRVDVVPVQSQIGSGSLPVDLLPSFALRIAPAGKRGGQALEALATALRSLPLPVIGRVADGALLLDLRCLDDEAGLLAALLPA</sequence>
<dbReference type="NCBIfam" id="TIGR00474">
    <property type="entry name" value="selA"/>
    <property type="match status" value="1"/>
</dbReference>
<evidence type="ECO:0000256" key="3">
    <source>
        <dbReference type="ARBA" id="ARBA00022679"/>
    </source>
</evidence>
<dbReference type="Proteomes" id="UP001158049">
    <property type="component" value="Unassembled WGS sequence"/>
</dbReference>
<evidence type="ECO:0000256" key="6">
    <source>
        <dbReference type="ARBA" id="ARBA00023266"/>
    </source>
</evidence>
<evidence type="ECO:0000256" key="7">
    <source>
        <dbReference type="ARBA" id="ARBA00044507"/>
    </source>
</evidence>
<dbReference type="PANTHER" id="PTHR32328:SF0">
    <property type="entry name" value="L-SERYL-TRNA(SEC) SELENIUM TRANSFERASE"/>
    <property type="match status" value="1"/>
</dbReference>
<accession>A0ABY1Q172</accession>
<keyword evidence="3 8" id="KW-0808">Transferase</keyword>
<comment type="similarity">
    <text evidence="7 8">Belongs to the SelA family.</text>
</comment>
<comment type="pathway">
    <text evidence="8">Aminoacyl-tRNA biosynthesis; selenocysteinyl-tRNA(Sec) biosynthesis; selenocysteinyl-tRNA(Sec) from L-seryl-tRNA(Sec) (bacterial route): step 1/1.</text>
</comment>
<reference evidence="10 11" key="1">
    <citation type="submission" date="2017-05" db="EMBL/GenBank/DDBJ databases">
        <authorList>
            <person name="Varghese N."/>
            <person name="Submissions S."/>
        </authorList>
    </citation>
    <scope>NUCLEOTIDE SEQUENCE [LARGE SCALE GENOMIC DNA]</scope>
    <source>
        <strain evidence="10 11">DSM 26001</strain>
    </source>
</reference>
<keyword evidence="4 8" id="KW-0663">Pyridoxal phosphate</keyword>
<dbReference type="Pfam" id="PF12390">
    <property type="entry name" value="Se-cys_synth_N"/>
    <property type="match status" value="1"/>
</dbReference>
<dbReference type="PANTHER" id="PTHR32328">
    <property type="entry name" value="L-SERYL-TRNA(SEC) SELENIUM TRANSFERASE"/>
    <property type="match status" value="1"/>
</dbReference>
<comment type="subcellular location">
    <subcellularLocation>
        <location evidence="8">Cytoplasm</location>
    </subcellularLocation>
</comment>
<dbReference type="InterPro" id="IPR018319">
    <property type="entry name" value="SelA-like"/>
</dbReference>
<feature type="modified residue" description="N6-(pyridoxal phosphate)lysine" evidence="8">
    <location>
        <position position="287"/>
    </location>
</feature>
<dbReference type="SUPFAM" id="SSF53383">
    <property type="entry name" value="PLP-dependent transferases"/>
    <property type="match status" value="1"/>
</dbReference>
<evidence type="ECO:0000256" key="1">
    <source>
        <dbReference type="ARBA" id="ARBA00001933"/>
    </source>
</evidence>
<dbReference type="GO" id="GO:0016740">
    <property type="term" value="F:transferase activity"/>
    <property type="evidence" value="ECO:0007669"/>
    <property type="project" value="UniProtKB-KW"/>
</dbReference>
<proteinExistence type="inferred from homology"/>
<dbReference type="HAMAP" id="MF_00423">
    <property type="entry name" value="SelA"/>
    <property type="match status" value="1"/>
</dbReference>
<evidence type="ECO:0000259" key="9">
    <source>
        <dbReference type="Pfam" id="PF12390"/>
    </source>
</evidence>
<organism evidence="10 11">
    <name type="scientific">Noviherbaspirillum suwonense</name>
    <dbReference type="NCBI Taxonomy" id="1224511"/>
    <lineage>
        <taxon>Bacteria</taxon>
        <taxon>Pseudomonadati</taxon>
        <taxon>Pseudomonadota</taxon>
        <taxon>Betaproteobacteria</taxon>
        <taxon>Burkholderiales</taxon>
        <taxon>Oxalobacteraceae</taxon>
        <taxon>Noviherbaspirillum</taxon>
    </lineage>
</organism>
<evidence type="ECO:0000256" key="8">
    <source>
        <dbReference type="HAMAP-Rule" id="MF_00423"/>
    </source>
</evidence>
<evidence type="ECO:0000256" key="2">
    <source>
        <dbReference type="ARBA" id="ARBA00022490"/>
    </source>
</evidence>
<dbReference type="Gene3D" id="3.40.640.10">
    <property type="entry name" value="Type I PLP-dependent aspartate aminotransferase-like (Major domain)"/>
    <property type="match status" value="1"/>
</dbReference>
<dbReference type="InterPro" id="IPR015424">
    <property type="entry name" value="PyrdxlP-dep_Trfase"/>
</dbReference>
<keyword evidence="5 8" id="KW-0648">Protein biosynthesis</keyword>
<dbReference type="EMBL" id="FXUL01000004">
    <property type="protein sequence ID" value="SMP56128.1"/>
    <property type="molecule type" value="Genomic_DNA"/>
</dbReference>
<evidence type="ECO:0000256" key="4">
    <source>
        <dbReference type="ARBA" id="ARBA00022898"/>
    </source>
</evidence>
<dbReference type="InterPro" id="IPR004534">
    <property type="entry name" value="SelA_trans"/>
</dbReference>